<proteinExistence type="predicted"/>
<dbReference type="Proteomes" id="UP000256328">
    <property type="component" value="Unassembled WGS sequence"/>
</dbReference>
<feature type="region of interest" description="Disordered" evidence="1">
    <location>
        <begin position="1"/>
        <end position="76"/>
    </location>
</feature>
<dbReference type="AlphaFoldDB" id="A0A3D8QEF1"/>
<sequence>MATIRLARNSMSPKPKSRGSRRSTMSTTSQQSSPPEPSFHIHRKSTASTSSSKSSTSTRRREKREPGGAHGESAADKVERCLWYARNLAIVYGHGFRHGFMLKRHQ</sequence>
<organism evidence="2 3">
    <name type="scientific">Coleophoma crateriformis</name>
    <dbReference type="NCBI Taxonomy" id="565419"/>
    <lineage>
        <taxon>Eukaryota</taxon>
        <taxon>Fungi</taxon>
        <taxon>Dikarya</taxon>
        <taxon>Ascomycota</taxon>
        <taxon>Pezizomycotina</taxon>
        <taxon>Leotiomycetes</taxon>
        <taxon>Helotiales</taxon>
        <taxon>Dermateaceae</taxon>
        <taxon>Coleophoma</taxon>
    </lineage>
</organism>
<feature type="compositionally biased region" description="Basic and acidic residues" evidence="1">
    <location>
        <begin position="63"/>
        <end position="76"/>
    </location>
</feature>
<reference evidence="2 3" key="1">
    <citation type="journal article" date="2018" name="IMA Fungus">
        <title>IMA Genome-F 9: Draft genome sequence of Annulohypoxylon stygium, Aspergillus mulundensis, Berkeleyomyces basicola (syn. Thielaviopsis basicola), Ceratocystis smalleyi, two Cercospora beticola strains, Coleophoma cylindrospora, Fusarium fracticaudum, Phialophora cf. hyalina, and Morchella septimelata.</title>
        <authorList>
            <person name="Wingfield B.D."/>
            <person name="Bills G.F."/>
            <person name="Dong Y."/>
            <person name="Huang W."/>
            <person name="Nel W.J."/>
            <person name="Swalarsk-Parry B.S."/>
            <person name="Vaghefi N."/>
            <person name="Wilken P.M."/>
            <person name="An Z."/>
            <person name="de Beer Z.W."/>
            <person name="De Vos L."/>
            <person name="Chen L."/>
            <person name="Duong T.A."/>
            <person name="Gao Y."/>
            <person name="Hammerbacher A."/>
            <person name="Kikkert J.R."/>
            <person name="Li Y."/>
            <person name="Li H."/>
            <person name="Li K."/>
            <person name="Li Q."/>
            <person name="Liu X."/>
            <person name="Ma X."/>
            <person name="Naidoo K."/>
            <person name="Pethybridge S.J."/>
            <person name="Sun J."/>
            <person name="Steenkamp E.T."/>
            <person name="van der Nest M.A."/>
            <person name="van Wyk S."/>
            <person name="Wingfield M.J."/>
            <person name="Xiong C."/>
            <person name="Yue Q."/>
            <person name="Zhang X."/>
        </authorList>
    </citation>
    <scope>NUCLEOTIDE SEQUENCE [LARGE SCALE GENOMIC DNA]</scope>
    <source>
        <strain evidence="2 3">BP5796</strain>
    </source>
</reference>
<gene>
    <name evidence="2" type="ORF">BP5796_11687</name>
</gene>
<accession>A0A3D8QEF1</accession>
<protein>
    <submittedName>
        <fullName evidence="2">Uncharacterized protein</fullName>
    </submittedName>
</protein>
<keyword evidence="3" id="KW-1185">Reference proteome</keyword>
<evidence type="ECO:0000313" key="2">
    <source>
        <dbReference type="EMBL" id="RDW60081.1"/>
    </source>
</evidence>
<comment type="caution">
    <text evidence="2">The sequence shown here is derived from an EMBL/GenBank/DDBJ whole genome shotgun (WGS) entry which is preliminary data.</text>
</comment>
<evidence type="ECO:0000256" key="1">
    <source>
        <dbReference type="SAM" id="MobiDB-lite"/>
    </source>
</evidence>
<feature type="compositionally biased region" description="Low complexity" evidence="1">
    <location>
        <begin position="22"/>
        <end position="33"/>
    </location>
</feature>
<dbReference type="EMBL" id="PDLN01000019">
    <property type="protein sequence ID" value="RDW60081.1"/>
    <property type="molecule type" value="Genomic_DNA"/>
</dbReference>
<evidence type="ECO:0000313" key="3">
    <source>
        <dbReference type="Proteomes" id="UP000256328"/>
    </source>
</evidence>
<feature type="compositionally biased region" description="Low complexity" evidence="1">
    <location>
        <begin position="46"/>
        <end position="57"/>
    </location>
</feature>
<dbReference type="OrthoDB" id="10474822at2759"/>
<name>A0A3D8QEF1_9HELO</name>